<keyword evidence="1" id="KW-0472">Membrane</keyword>
<evidence type="ECO:0000313" key="2">
    <source>
        <dbReference type="EMBL" id="SFI30720.1"/>
    </source>
</evidence>
<sequence length="52" mass="5271">MTLTTAIGRPCATGRHSRPAAAPAAALLGFFVITLDAPVVNVALPDIRADLG</sequence>
<keyword evidence="1" id="KW-1133">Transmembrane helix</keyword>
<keyword evidence="3" id="KW-1185">Reference proteome</keyword>
<feature type="transmembrane region" description="Helical" evidence="1">
    <location>
        <begin position="20"/>
        <end position="44"/>
    </location>
</feature>
<organism evidence="2 3">
    <name type="scientific">Streptosporangium canum</name>
    <dbReference type="NCBI Taxonomy" id="324952"/>
    <lineage>
        <taxon>Bacteria</taxon>
        <taxon>Bacillati</taxon>
        <taxon>Actinomycetota</taxon>
        <taxon>Actinomycetes</taxon>
        <taxon>Streptosporangiales</taxon>
        <taxon>Streptosporangiaceae</taxon>
        <taxon>Streptosporangium</taxon>
    </lineage>
</organism>
<dbReference type="EMBL" id="FOQY01000002">
    <property type="protein sequence ID" value="SFI30720.1"/>
    <property type="molecule type" value="Genomic_DNA"/>
</dbReference>
<dbReference type="Proteomes" id="UP000199111">
    <property type="component" value="Unassembled WGS sequence"/>
</dbReference>
<accession>A0A1I3H570</accession>
<gene>
    <name evidence="2" type="ORF">SAMN05216275_102354</name>
</gene>
<reference evidence="3" key="1">
    <citation type="submission" date="2016-10" db="EMBL/GenBank/DDBJ databases">
        <authorList>
            <person name="Varghese N."/>
            <person name="Submissions S."/>
        </authorList>
    </citation>
    <scope>NUCLEOTIDE SEQUENCE [LARGE SCALE GENOMIC DNA]</scope>
    <source>
        <strain evidence="3">CGMCC 4.2126</strain>
    </source>
</reference>
<name>A0A1I3H570_9ACTN</name>
<proteinExistence type="predicted"/>
<protein>
    <submittedName>
        <fullName evidence="2">Uncharacterized protein</fullName>
    </submittedName>
</protein>
<evidence type="ECO:0000313" key="3">
    <source>
        <dbReference type="Proteomes" id="UP000199111"/>
    </source>
</evidence>
<dbReference type="GeneID" id="96304229"/>
<dbReference type="AlphaFoldDB" id="A0A1I3H570"/>
<evidence type="ECO:0000256" key="1">
    <source>
        <dbReference type="SAM" id="Phobius"/>
    </source>
</evidence>
<dbReference type="RefSeq" id="WP_218158593.1">
    <property type="nucleotide sequence ID" value="NZ_FOQY01000002.1"/>
</dbReference>
<keyword evidence="1" id="KW-0812">Transmembrane</keyword>